<dbReference type="EMBL" id="JAJJMB010003633">
    <property type="protein sequence ID" value="KAI3946869.1"/>
    <property type="molecule type" value="Genomic_DNA"/>
</dbReference>
<protein>
    <submittedName>
        <fullName evidence="1">Uncharacterized protein</fullName>
    </submittedName>
</protein>
<dbReference type="Proteomes" id="UP001202328">
    <property type="component" value="Unassembled WGS sequence"/>
</dbReference>
<evidence type="ECO:0000313" key="1">
    <source>
        <dbReference type="EMBL" id="KAI3946869.1"/>
    </source>
</evidence>
<sequence length="77" mass="9141">MLNFQYTVRKLNMGRHYPVGSRWIYMQYALPGLISNRTTLLQCWVFQSPLDNRIRRIVVLRVSVVLKGPPESLYRVM</sequence>
<proteinExistence type="predicted"/>
<reference evidence="1" key="1">
    <citation type="submission" date="2022-04" db="EMBL/GenBank/DDBJ databases">
        <title>A functionally conserved STORR gene fusion in Papaver species that diverged 16.8 million years ago.</title>
        <authorList>
            <person name="Catania T."/>
        </authorList>
    </citation>
    <scope>NUCLEOTIDE SEQUENCE</scope>
    <source>
        <strain evidence="1">S-188037</strain>
    </source>
</reference>
<evidence type="ECO:0000313" key="2">
    <source>
        <dbReference type="Proteomes" id="UP001202328"/>
    </source>
</evidence>
<name>A0AAD4T8P5_9MAGN</name>
<keyword evidence="2" id="KW-1185">Reference proteome</keyword>
<organism evidence="1 2">
    <name type="scientific">Papaver atlanticum</name>
    <dbReference type="NCBI Taxonomy" id="357466"/>
    <lineage>
        <taxon>Eukaryota</taxon>
        <taxon>Viridiplantae</taxon>
        <taxon>Streptophyta</taxon>
        <taxon>Embryophyta</taxon>
        <taxon>Tracheophyta</taxon>
        <taxon>Spermatophyta</taxon>
        <taxon>Magnoliopsida</taxon>
        <taxon>Ranunculales</taxon>
        <taxon>Papaveraceae</taxon>
        <taxon>Papaveroideae</taxon>
        <taxon>Papaver</taxon>
    </lineage>
</organism>
<comment type="caution">
    <text evidence="1">The sequence shown here is derived from an EMBL/GenBank/DDBJ whole genome shotgun (WGS) entry which is preliminary data.</text>
</comment>
<accession>A0AAD4T8P5</accession>
<gene>
    <name evidence="1" type="ORF">MKW98_003432</name>
</gene>
<dbReference type="AlphaFoldDB" id="A0AAD4T8P5"/>